<dbReference type="Proteomes" id="UP000270094">
    <property type="component" value="Unassembled WGS sequence"/>
</dbReference>
<proteinExistence type="predicted"/>
<dbReference type="OrthoDB" id="5877296at2759"/>
<reference evidence="1 2" key="1">
    <citation type="submission" date="2018-11" db="EMBL/GenBank/DDBJ databases">
        <authorList>
            <consortium name="Pathogen Informatics"/>
        </authorList>
    </citation>
    <scope>NUCLEOTIDE SEQUENCE [LARGE SCALE GENOMIC DNA]</scope>
</reference>
<dbReference type="EMBL" id="UYYB01095019">
    <property type="protein sequence ID" value="VDM75190.1"/>
    <property type="molecule type" value="Genomic_DNA"/>
</dbReference>
<dbReference type="AlphaFoldDB" id="A0A3P7IPW9"/>
<evidence type="ECO:0000313" key="1">
    <source>
        <dbReference type="EMBL" id="VDM75190.1"/>
    </source>
</evidence>
<keyword evidence="2" id="KW-1185">Reference proteome</keyword>
<name>A0A3P7IPW9_STRVU</name>
<gene>
    <name evidence="1" type="ORF">SVUK_LOCUS10188</name>
</gene>
<evidence type="ECO:0000313" key="2">
    <source>
        <dbReference type="Proteomes" id="UP000270094"/>
    </source>
</evidence>
<organism evidence="1 2">
    <name type="scientific">Strongylus vulgaris</name>
    <name type="common">Blood worm</name>
    <dbReference type="NCBI Taxonomy" id="40348"/>
    <lineage>
        <taxon>Eukaryota</taxon>
        <taxon>Metazoa</taxon>
        <taxon>Ecdysozoa</taxon>
        <taxon>Nematoda</taxon>
        <taxon>Chromadorea</taxon>
        <taxon>Rhabditida</taxon>
        <taxon>Rhabditina</taxon>
        <taxon>Rhabditomorpha</taxon>
        <taxon>Strongyloidea</taxon>
        <taxon>Strongylidae</taxon>
        <taxon>Strongylus</taxon>
    </lineage>
</organism>
<protein>
    <submittedName>
        <fullName evidence="1">Uncharacterized protein</fullName>
    </submittedName>
</protein>
<sequence length="44" mass="5275">MDAEEIEKREQLEHWLMQQPLEKRKLDQSDRQVAMLAGMSKLCM</sequence>
<accession>A0A3P7IPW9</accession>